<keyword evidence="3" id="KW-1185">Reference proteome</keyword>
<proteinExistence type="predicted"/>
<reference evidence="2" key="3">
    <citation type="submission" date="2018-07" db="EMBL/GenBank/DDBJ databases">
        <authorList>
            <person name="Quirk P.G."/>
            <person name="Krulwich T.A."/>
        </authorList>
    </citation>
    <scope>NUCLEOTIDE SEQUENCE</scope>
    <source>
        <strain evidence="2">CCRI-19302</strain>
    </source>
</reference>
<protein>
    <recommendedName>
        <fullName evidence="5">DUF2383 domain-containing protein</fullName>
    </recommendedName>
</protein>
<dbReference type="EMBL" id="NOKA02000018">
    <property type="protein sequence ID" value="RDY31271.1"/>
    <property type="molecule type" value="Genomic_DNA"/>
</dbReference>
<dbReference type="Gene3D" id="1.20.1260.10">
    <property type="match status" value="1"/>
</dbReference>
<evidence type="ECO:0000313" key="4">
    <source>
        <dbReference type="Proteomes" id="UP000247523"/>
    </source>
</evidence>
<reference evidence="1 4" key="2">
    <citation type="submission" date="2018-05" db="EMBL/GenBank/DDBJ databases">
        <title>Genomic Encyclopedia of Type Strains, Phase IV (KMG-IV): sequencing the most valuable type-strain genomes for metagenomic binning, comparative biology and taxonomic classification.</title>
        <authorList>
            <person name="Goeker M."/>
        </authorList>
    </citation>
    <scope>NUCLEOTIDE SEQUENCE [LARGE SCALE GENOMIC DNA]</scope>
    <source>
        <strain evidence="1 4">DSM 28816</strain>
    </source>
</reference>
<dbReference type="AlphaFoldDB" id="A0A255ICT9"/>
<dbReference type="Proteomes" id="UP000247523">
    <property type="component" value="Unassembled WGS sequence"/>
</dbReference>
<sequence>MNEDTICLLKECNAGCKSATDSMEQVMQYVDNDKLKRLIDKYNEPHIHIGDECHELLNKYNKDEKDPSMLAKTFSWMSTEVKLMINDNTQKIAKIMMDGCNMGIQSLSEYINKYTEASKESISLAKKLVKTEQDFMDELKVFL</sequence>
<organism evidence="1 4">
    <name type="scientific">Lachnotalea glycerini</name>
    <dbReference type="NCBI Taxonomy" id="1763509"/>
    <lineage>
        <taxon>Bacteria</taxon>
        <taxon>Bacillati</taxon>
        <taxon>Bacillota</taxon>
        <taxon>Clostridia</taxon>
        <taxon>Lachnospirales</taxon>
        <taxon>Lachnospiraceae</taxon>
        <taxon>Lachnotalea</taxon>
    </lineage>
</organism>
<name>A0A255ICT9_9FIRM</name>
<dbReference type="Proteomes" id="UP000216411">
    <property type="component" value="Unassembled WGS sequence"/>
</dbReference>
<accession>A0A255ICT9</accession>
<reference evidence="2 3" key="1">
    <citation type="journal article" date="2017" name="Genome Announc.">
        <title>Draft Genome Sequence of a Sporulating and Motile Strain of Lachnotalea glycerini Isolated from Water in Quebec City, Canada.</title>
        <authorList>
            <person name="Maheux A.F."/>
            <person name="Boudreau D.K."/>
            <person name="Berube E."/>
            <person name="Boissinot M."/>
            <person name="Raymond F."/>
            <person name="Brodeur S."/>
            <person name="Corbeil J."/>
            <person name="Isabel S."/>
            <person name="Omar R.F."/>
            <person name="Bergeron M.G."/>
        </authorList>
    </citation>
    <scope>NUCLEOTIDE SEQUENCE [LARGE SCALE GENOMIC DNA]</scope>
    <source>
        <strain evidence="2 3">CCRI-19302</strain>
    </source>
</reference>
<dbReference type="OrthoDB" id="1651292at2"/>
<gene>
    <name evidence="1" type="ORF">C8E03_101788</name>
    <name evidence="2" type="ORF">CG710_010270</name>
</gene>
<dbReference type="RefSeq" id="WP_094377907.1">
    <property type="nucleotide sequence ID" value="NZ_NOKA02000018.1"/>
</dbReference>
<evidence type="ECO:0000313" key="2">
    <source>
        <dbReference type="EMBL" id="RDY31271.1"/>
    </source>
</evidence>
<evidence type="ECO:0000313" key="3">
    <source>
        <dbReference type="Proteomes" id="UP000216411"/>
    </source>
</evidence>
<comment type="caution">
    <text evidence="1">The sequence shown here is derived from an EMBL/GenBank/DDBJ whole genome shotgun (WGS) entry which is preliminary data.</text>
</comment>
<dbReference type="EMBL" id="QICS01000001">
    <property type="protein sequence ID" value="PXV96153.1"/>
    <property type="molecule type" value="Genomic_DNA"/>
</dbReference>
<evidence type="ECO:0008006" key="5">
    <source>
        <dbReference type="Google" id="ProtNLM"/>
    </source>
</evidence>
<dbReference type="InterPro" id="IPR012347">
    <property type="entry name" value="Ferritin-like"/>
</dbReference>
<evidence type="ECO:0000313" key="1">
    <source>
        <dbReference type="EMBL" id="PXV96153.1"/>
    </source>
</evidence>